<sequence length="114" mass="12784">CNEAFSPEGVKLLREEKDYWVVKVHCTACNQPAGVAIVGVEYESSDGGRERGELPAPVPSYGSARSRAVFSSRREEEKFSNMQPISEDEVIDAHKFFNELSSNWMDFLPKRGAK</sequence>
<proteinExistence type="predicted"/>
<dbReference type="Proteomes" id="UP000703893">
    <property type="component" value="Unassembled WGS sequence"/>
</dbReference>
<accession>A0A938BL99</accession>
<reference evidence="1 2" key="1">
    <citation type="submission" date="2019-03" db="EMBL/GenBank/DDBJ databases">
        <title>Lake Tanganyika Metagenome-Assembled Genomes (MAGs).</title>
        <authorList>
            <person name="Tran P."/>
        </authorList>
    </citation>
    <scope>NUCLEOTIDE SEQUENCE [LARGE SCALE GENOMIC DNA]</scope>
    <source>
        <strain evidence="1">K_DeepCast_65m_m2_236</strain>
    </source>
</reference>
<evidence type="ECO:0000313" key="2">
    <source>
        <dbReference type="Proteomes" id="UP000703893"/>
    </source>
</evidence>
<gene>
    <name evidence="1" type="ORF">FJZ00_07975</name>
</gene>
<dbReference type="AlphaFoldDB" id="A0A938BL99"/>
<evidence type="ECO:0000313" key="1">
    <source>
        <dbReference type="EMBL" id="MBM3275076.1"/>
    </source>
</evidence>
<name>A0A938BL99_9BACT</name>
<protein>
    <submittedName>
        <fullName evidence="1">Uncharacterized protein</fullName>
    </submittedName>
</protein>
<comment type="caution">
    <text evidence="1">The sequence shown here is derived from an EMBL/GenBank/DDBJ whole genome shotgun (WGS) entry which is preliminary data.</text>
</comment>
<feature type="non-terminal residue" evidence="1">
    <location>
        <position position="1"/>
    </location>
</feature>
<dbReference type="EMBL" id="VGJX01000432">
    <property type="protein sequence ID" value="MBM3275076.1"/>
    <property type="molecule type" value="Genomic_DNA"/>
</dbReference>
<organism evidence="1 2">
    <name type="scientific">Candidatus Tanganyikabacteria bacterium</name>
    <dbReference type="NCBI Taxonomy" id="2961651"/>
    <lineage>
        <taxon>Bacteria</taxon>
        <taxon>Bacillati</taxon>
        <taxon>Candidatus Sericytochromatia</taxon>
        <taxon>Candidatus Tanganyikabacteria</taxon>
    </lineage>
</organism>